<evidence type="ECO:0000256" key="5">
    <source>
        <dbReference type="SAM" id="MobiDB-lite"/>
    </source>
</evidence>
<feature type="compositionally biased region" description="Polar residues" evidence="5">
    <location>
        <begin position="28"/>
        <end position="42"/>
    </location>
</feature>
<proteinExistence type="inferred from homology"/>
<comment type="similarity">
    <text evidence="1 4">Belongs to the peptidase S10 family.</text>
</comment>
<dbReference type="GO" id="GO:0000324">
    <property type="term" value="C:fungal-type vacuole"/>
    <property type="evidence" value="ECO:0007669"/>
    <property type="project" value="TreeGrafter"/>
</dbReference>
<dbReference type="STRING" id="90262.A0A1X2IHW2"/>
<dbReference type="PANTHER" id="PTHR11802:SF64">
    <property type="entry name" value="CARBOXYPEPTIDASE"/>
    <property type="match status" value="1"/>
</dbReference>
<evidence type="ECO:0000256" key="2">
    <source>
        <dbReference type="ARBA" id="ARBA00022645"/>
    </source>
</evidence>
<evidence type="ECO:0000313" key="6">
    <source>
        <dbReference type="EMBL" id="ORZ15935.1"/>
    </source>
</evidence>
<dbReference type="AlphaFoldDB" id="A0A1X2IHW2"/>
<name>A0A1X2IHW2_9FUNG</name>
<dbReference type="Proteomes" id="UP000193560">
    <property type="component" value="Unassembled WGS sequence"/>
</dbReference>
<keyword evidence="3" id="KW-0325">Glycoprotein</keyword>
<dbReference type="EMBL" id="MCGE01000012">
    <property type="protein sequence ID" value="ORZ15935.1"/>
    <property type="molecule type" value="Genomic_DNA"/>
</dbReference>
<dbReference type="Gene3D" id="3.40.50.1820">
    <property type="entry name" value="alpha/beta hydrolase"/>
    <property type="match status" value="1"/>
</dbReference>
<evidence type="ECO:0000256" key="1">
    <source>
        <dbReference type="ARBA" id="ARBA00009431"/>
    </source>
</evidence>
<gene>
    <name evidence="6" type="ORF">BCR42DRAFT_416170</name>
</gene>
<dbReference type="PRINTS" id="PR00724">
    <property type="entry name" value="CRBOXYPTASEC"/>
</dbReference>
<evidence type="ECO:0000313" key="7">
    <source>
        <dbReference type="Proteomes" id="UP000193560"/>
    </source>
</evidence>
<keyword evidence="4" id="KW-0378">Hydrolase</keyword>
<evidence type="ECO:0000256" key="3">
    <source>
        <dbReference type="ARBA" id="ARBA00023180"/>
    </source>
</evidence>
<feature type="region of interest" description="Disordered" evidence="5">
    <location>
        <begin position="20"/>
        <end position="42"/>
    </location>
</feature>
<dbReference type="InterPro" id="IPR018202">
    <property type="entry name" value="Ser_caboxypep_ser_AS"/>
</dbReference>
<feature type="chain" id="PRO_5011821882" description="Carboxypeptidase" evidence="4">
    <location>
        <begin position="19"/>
        <end position="456"/>
    </location>
</feature>
<dbReference type="Pfam" id="PF00450">
    <property type="entry name" value="Peptidase_S10"/>
    <property type="match status" value="1"/>
</dbReference>
<dbReference type="InterPro" id="IPR029058">
    <property type="entry name" value="AB_hydrolase_fold"/>
</dbReference>
<comment type="caution">
    <text evidence="6">The sequence shown here is derived from an EMBL/GenBank/DDBJ whole genome shotgun (WGS) entry which is preliminary data.</text>
</comment>
<protein>
    <recommendedName>
        <fullName evidence="4">Carboxypeptidase</fullName>
        <ecNumber evidence="4">3.4.16.-</ecNumber>
    </recommendedName>
</protein>
<keyword evidence="7" id="KW-1185">Reference proteome</keyword>
<feature type="signal peptide" evidence="4">
    <location>
        <begin position="1"/>
        <end position="18"/>
    </location>
</feature>
<sequence>MKLLLLISVLLIISTCYASPHHKKKSPRPNQTNPRNATANRLSFKQPTLCDPTVVQYSGYLEVGENEHYFFWFFESRQNPETAPLTMWLNGGPGVSSMTGLFEEVGACQLNAAGTDAIYNEAGSWNKVSNLLFLDQPVGAGFSYGNKKINSTEEAKTRVYEFLQLFYEALPKYRNNPFHLFGESYAGHFIPAIASYILEKNQAPDLPMDQHINIESIGIGNGITDALVQVQYAENMACYSSYGPVLAEKDCHEMRRNTPICVNLLQRCDDQGTVEDCNQATAYCSKHVENIFYRSGRNIYDIRALSTGNAGTKYNRFLNTRAIRKKIGAKTPFHRAPPDVHRNFYNNGDYARNFAPDVANCLNNGLRVLLFAGDADYRFNWYGIHGWAQVFDFNGSEEYRQQILLPWMIDGQEVGQVQSGANLTFVRVYGAGHKVAYYKPKEALQMFTNHINHLPM</sequence>
<evidence type="ECO:0000256" key="4">
    <source>
        <dbReference type="RuleBase" id="RU361156"/>
    </source>
</evidence>
<dbReference type="Gene3D" id="1.10.287.410">
    <property type="match status" value="1"/>
</dbReference>
<dbReference type="OrthoDB" id="443318at2759"/>
<keyword evidence="2 4" id="KW-0121">Carboxypeptidase</keyword>
<dbReference type="InterPro" id="IPR001563">
    <property type="entry name" value="Peptidase_S10"/>
</dbReference>
<organism evidence="6 7">
    <name type="scientific">Absidia repens</name>
    <dbReference type="NCBI Taxonomy" id="90262"/>
    <lineage>
        <taxon>Eukaryota</taxon>
        <taxon>Fungi</taxon>
        <taxon>Fungi incertae sedis</taxon>
        <taxon>Mucoromycota</taxon>
        <taxon>Mucoromycotina</taxon>
        <taxon>Mucoromycetes</taxon>
        <taxon>Mucorales</taxon>
        <taxon>Cunninghamellaceae</taxon>
        <taxon>Absidia</taxon>
    </lineage>
</organism>
<dbReference type="EC" id="3.4.16.-" evidence="4"/>
<reference evidence="6 7" key="1">
    <citation type="submission" date="2016-07" db="EMBL/GenBank/DDBJ databases">
        <title>Pervasive Adenine N6-methylation of Active Genes in Fungi.</title>
        <authorList>
            <consortium name="DOE Joint Genome Institute"/>
            <person name="Mondo S.J."/>
            <person name="Dannebaum R.O."/>
            <person name="Kuo R.C."/>
            <person name="Labutti K."/>
            <person name="Haridas S."/>
            <person name="Kuo A."/>
            <person name="Salamov A."/>
            <person name="Ahrendt S.R."/>
            <person name="Lipzen A."/>
            <person name="Sullivan W."/>
            <person name="Andreopoulos W.B."/>
            <person name="Clum A."/>
            <person name="Lindquist E."/>
            <person name="Daum C."/>
            <person name="Ramamoorthy G.K."/>
            <person name="Gryganskyi A."/>
            <person name="Culley D."/>
            <person name="Magnuson J.K."/>
            <person name="James T.Y."/>
            <person name="O'Malley M.A."/>
            <person name="Stajich J.E."/>
            <person name="Spatafora J.W."/>
            <person name="Visel A."/>
            <person name="Grigoriev I.V."/>
        </authorList>
    </citation>
    <scope>NUCLEOTIDE SEQUENCE [LARGE SCALE GENOMIC DNA]</scope>
    <source>
        <strain evidence="6 7">NRRL 1336</strain>
    </source>
</reference>
<dbReference type="PROSITE" id="PS00131">
    <property type="entry name" value="CARBOXYPEPT_SER_SER"/>
    <property type="match status" value="1"/>
</dbReference>
<keyword evidence="4" id="KW-0645">Protease</keyword>
<accession>A0A1X2IHW2</accession>
<dbReference type="SUPFAM" id="SSF53474">
    <property type="entry name" value="alpha/beta-Hydrolases"/>
    <property type="match status" value="1"/>
</dbReference>
<dbReference type="PANTHER" id="PTHR11802">
    <property type="entry name" value="SERINE PROTEASE FAMILY S10 SERINE CARBOXYPEPTIDASE"/>
    <property type="match status" value="1"/>
</dbReference>
<dbReference type="GO" id="GO:0004185">
    <property type="term" value="F:serine-type carboxypeptidase activity"/>
    <property type="evidence" value="ECO:0007669"/>
    <property type="project" value="UniProtKB-UniRule"/>
</dbReference>
<dbReference type="GO" id="GO:0006508">
    <property type="term" value="P:proteolysis"/>
    <property type="evidence" value="ECO:0007669"/>
    <property type="project" value="UniProtKB-KW"/>
</dbReference>
<keyword evidence="4" id="KW-0732">Signal</keyword>